<keyword evidence="3" id="KW-0732">Signal</keyword>
<dbReference type="Proteomes" id="UP000317257">
    <property type="component" value="Unassembled WGS sequence"/>
</dbReference>
<feature type="compositionally biased region" description="Polar residues" evidence="1">
    <location>
        <begin position="383"/>
        <end position="396"/>
    </location>
</feature>
<reference evidence="4 6" key="1">
    <citation type="journal article" date="2016" name="Genome Biol. Evol.">
        <title>Divergent and convergent evolution of fungal pathogenicity.</title>
        <authorList>
            <person name="Shang Y."/>
            <person name="Xiao G."/>
            <person name="Zheng P."/>
            <person name="Cen K."/>
            <person name="Zhan S."/>
            <person name="Wang C."/>
        </authorList>
    </citation>
    <scope>NUCLEOTIDE SEQUENCE [LARGE SCALE GENOMIC DNA]</scope>
    <source>
        <strain evidence="4 6">RCEF 4871</strain>
    </source>
</reference>
<evidence type="ECO:0008006" key="8">
    <source>
        <dbReference type="Google" id="ProtNLM"/>
    </source>
</evidence>
<feature type="compositionally biased region" description="Low complexity" evidence="1">
    <location>
        <begin position="142"/>
        <end position="171"/>
    </location>
</feature>
<comment type="caution">
    <text evidence="4">The sequence shown here is derived from an EMBL/GenBank/DDBJ whole genome shotgun (WGS) entry which is preliminary data.</text>
</comment>
<accession>A0A5C6FZU6</accession>
<evidence type="ECO:0000313" key="4">
    <source>
        <dbReference type="EMBL" id="OAA37246.1"/>
    </source>
</evidence>
<sequence length="396" mass="41194">MARLPPRLRLLLLAVAVSANPAPAMFARDSCTTSGRTSCTSQGLSEGLCCPTDSKCVPLAGNTTVICCPSESSCHKIQPITCNIAEQNPTLHPDAPIKTVALGAKLPTCGSNLCCPFGYTCSSDGKSCNKDSDQSKPPQGMTSTATTTPKTPTPSSKSTSVSTSTAEASTTKTDDASHGSDASPSALSPKQISIIGGAVGGALALFLLLGIIFLCIRSRSKKPTSVSASRDKSGNSGPYGNLISGPILHDETSYRTDFIRKPDSPGPSLRRSIASFFSGPPRLPSQPSQAARLSIPNPFDSPSQSPRFSPSSLTSEDDRSARTGHIGAHLAPPRPTEPPSTQSHLMSAQSVRRGSISRDTLFSNTMEDVDTGAVHRTGGYVPGSQTLHVPGTTPNM</sequence>
<keyword evidence="2" id="KW-0472">Membrane</keyword>
<proteinExistence type="predicted"/>
<keyword evidence="6" id="KW-1185">Reference proteome</keyword>
<protein>
    <recommendedName>
        <fullName evidence="8">Mid2 domain-containing protein</fullName>
    </recommendedName>
</protein>
<feature type="signal peptide" evidence="3">
    <location>
        <begin position="1"/>
        <end position="19"/>
    </location>
</feature>
<reference evidence="7" key="2">
    <citation type="submission" date="2018-12" db="EMBL/GenBank/DDBJ databases">
        <title>The complete genome of Metarhizium rileyi, a key fungal pathogen of Lepidoptera.</title>
        <authorList>
            <person name="Binneck E."/>
            <person name="Lastra C.C.L."/>
            <person name="Sosa-Gomez D.R."/>
        </authorList>
    </citation>
    <scope>NUCLEOTIDE SEQUENCE [LARGE SCALE GENOMIC DNA]</scope>
    <source>
        <strain evidence="7">Cep018-CH2</strain>
    </source>
</reference>
<reference evidence="5" key="3">
    <citation type="journal article" date="2019" name="Microbiol. Resour. Announc.">
        <title>Genome Sequence of Metarhizium rileyi, a Microbial Control Agent for Lepidoptera.</title>
        <authorList>
            <person name="Binneck E."/>
            <person name="Lastra C.C.L."/>
            <person name="Sosa-Gomez D.R."/>
        </authorList>
    </citation>
    <scope>NUCLEOTIDE SEQUENCE</scope>
    <source>
        <strain evidence="5">Cep018-CH2</strain>
    </source>
</reference>
<organism evidence="4 6">
    <name type="scientific">Metarhizium rileyi (strain RCEF 4871)</name>
    <name type="common">Nomuraea rileyi</name>
    <dbReference type="NCBI Taxonomy" id="1649241"/>
    <lineage>
        <taxon>Eukaryota</taxon>
        <taxon>Fungi</taxon>
        <taxon>Dikarya</taxon>
        <taxon>Ascomycota</taxon>
        <taxon>Pezizomycotina</taxon>
        <taxon>Sordariomycetes</taxon>
        <taxon>Hypocreomycetidae</taxon>
        <taxon>Hypocreales</taxon>
        <taxon>Clavicipitaceae</taxon>
        <taxon>Metarhizium</taxon>
    </lineage>
</organism>
<name>A0A166YTR4_METRR</name>
<feature type="region of interest" description="Disordered" evidence="1">
    <location>
        <begin position="223"/>
        <end position="345"/>
    </location>
</feature>
<dbReference type="EMBL" id="SBHS01000051">
    <property type="protein sequence ID" value="TWU71160.1"/>
    <property type="molecule type" value="Genomic_DNA"/>
</dbReference>
<evidence type="ECO:0000256" key="3">
    <source>
        <dbReference type="SAM" id="SignalP"/>
    </source>
</evidence>
<feature type="region of interest" description="Disordered" evidence="1">
    <location>
        <begin position="376"/>
        <end position="396"/>
    </location>
</feature>
<evidence type="ECO:0000313" key="6">
    <source>
        <dbReference type="Proteomes" id="UP000243498"/>
    </source>
</evidence>
<feature type="compositionally biased region" description="Polar residues" evidence="1">
    <location>
        <begin position="223"/>
        <end position="238"/>
    </location>
</feature>
<evidence type="ECO:0000313" key="5">
    <source>
        <dbReference type="EMBL" id="TWU71160.1"/>
    </source>
</evidence>
<feature type="compositionally biased region" description="Low complexity" evidence="1">
    <location>
        <begin position="298"/>
        <end position="314"/>
    </location>
</feature>
<keyword evidence="2" id="KW-0812">Transmembrane</keyword>
<gene>
    <name evidence="5" type="ORF">ED733_002295</name>
    <name evidence="4" type="ORF">NOR_07262</name>
</gene>
<evidence type="ECO:0000256" key="1">
    <source>
        <dbReference type="SAM" id="MobiDB-lite"/>
    </source>
</evidence>
<keyword evidence="2" id="KW-1133">Transmembrane helix</keyword>
<accession>A0A166YTR4</accession>
<dbReference type="Proteomes" id="UP000243498">
    <property type="component" value="Unassembled WGS sequence"/>
</dbReference>
<feature type="compositionally biased region" description="Basic and acidic residues" evidence="1">
    <location>
        <begin position="248"/>
        <end position="263"/>
    </location>
</feature>
<feature type="transmembrane region" description="Helical" evidence="2">
    <location>
        <begin position="194"/>
        <end position="216"/>
    </location>
</feature>
<evidence type="ECO:0000313" key="7">
    <source>
        <dbReference type="Proteomes" id="UP000317257"/>
    </source>
</evidence>
<dbReference type="STRING" id="1081105.A0A166YTR4"/>
<evidence type="ECO:0000256" key="2">
    <source>
        <dbReference type="SAM" id="Phobius"/>
    </source>
</evidence>
<feature type="region of interest" description="Disordered" evidence="1">
    <location>
        <begin position="131"/>
        <end position="187"/>
    </location>
</feature>
<feature type="chain" id="PRO_5007882896" description="Mid2 domain-containing protein" evidence="3">
    <location>
        <begin position="20"/>
        <end position="396"/>
    </location>
</feature>
<dbReference type="AlphaFoldDB" id="A0A166YTR4"/>
<dbReference type="EMBL" id="AZHC01000031">
    <property type="protein sequence ID" value="OAA37246.1"/>
    <property type="molecule type" value="Genomic_DNA"/>
</dbReference>
<dbReference type="OrthoDB" id="5338512at2759"/>
<dbReference type="OMA" id="SINTCAV"/>